<gene>
    <name evidence="2" type="ORF">JXQ802_LOCUS1579</name>
    <name evidence="3" type="ORF">JXQ802_LOCUS1667</name>
    <name evidence="4" type="ORF">PYM288_LOCUS4047</name>
</gene>
<evidence type="ECO:0000313" key="3">
    <source>
        <dbReference type="EMBL" id="CAF0750809.1"/>
    </source>
</evidence>
<name>A0A813P4N9_9BILA</name>
<dbReference type="AlphaFoldDB" id="A0A813P4N9"/>
<evidence type="ECO:0000313" key="5">
    <source>
        <dbReference type="Proteomes" id="UP000663870"/>
    </source>
</evidence>
<dbReference type="Proteomes" id="UP000663854">
    <property type="component" value="Unassembled WGS sequence"/>
</dbReference>
<evidence type="ECO:0000313" key="4">
    <source>
        <dbReference type="EMBL" id="CAF0789327.1"/>
    </source>
</evidence>
<proteinExistence type="predicted"/>
<evidence type="ECO:0000256" key="1">
    <source>
        <dbReference type="SAM" id="MobiDB-lite"/>
    </source>
</evidence>
<feature type="compositionally biased region" description="Polar residues" evidence="1">
    <location>
        <begin position="648"/>
        <end position="664"/>
    </location>
</feature>
<dbReference type="InterPro" id="IPR052970">
    <property type="entry name" value="Inner_ear_hair_cell_LOXHD"/>
</dbReference>
<dbReference type="InterPro" id="IPR036392">
    <property type="entry name" value="PLAT/LH2_dom_sf"/>
</dbReference>
<dbReference type="SUPFAM" id="SSF49723">
    <property type="entry name" value="Lipase/lipooxygenase domain (PLAT/LH2 domain)"/>
    <property type="match status" value="3"/>
</dbReference>
<dbReference type="EMBL" id="CAJNOL010000018">
    <property type="protein sequence ID" value="CAF0750809.1"/>
    <property type="molecule type" value="Genomic_DNA"/>
</dbReference>
<evidence type="ECO:0008006" key="6">
    <source>
        <dbReference type="Google" id="ProtNLM"/>
    </source>
</evidence>
<feature type="region of interest" description="Disordered" evidence="1">
    <location>
        <begin position="636"/>
        <end position="664"/>
    </location>
</feature>
<organism evidence="2 5">
    <name type="scientific">Rotaria sordida</name>
    <dbReference type="NCBI Taxonomy" id="392033"/>
    <lineage>
        <taxon>Eukaryota</taxon>
        <taxon>Metazoa</taxon>
        <taxon>Spiralia</taxon>
        <taxon>Gnathifera</taxon>
        <taxon>Rotifera</taxon>
        <taxon>Eurotatoria</taxon>
        <taxon>Bdelloidea</taxon>
        <taxon>Philodinida</taxon>
        <taxon>Philodinidae</taxon>
        <taxon>Rotaria</taxon>
    </lineage>
</organism>
<dbReference type="PANTHER" id="PTHR45901">
    <property type="entry name" value="PROTEIN CBG12474"/>
    <property type="match status" value="1"/>
</dbReference>
<reference evidence="2" key="1">
    <citation type="submission" date="2021-02" db="EMBL/GenBank/DDBJ databases">
        <authorList>
            <person name="Nowell W R."/>
        </authorList>
    </citation>
    <scope>NUCLEOTIDE SEQUENCE</scope>
</reference>
<dbReference type="PANTHER" id="PTHR45901:SF7">
    <property type="entry name" value="OXYGEN-REGULATED PROTEIN 1"/>
    <property type="match status" value="1"/>
</dbReference>
<sequence length="664" mass="76314">MNGTQSIIKNYLLILKTLHGDPGENITVIIKGNSGQTEKISLGKSQSYHKAFKHNQTDLFLLLSNIDVSKIFQVEFCANTNSKFKEWRFNNIFIIDGTHIYRDVTSEHSLLLSTDISTMVNVTEPLIGSQESFYCAFIKTGNDSCSKGCYPTLSLFGNNQQHTDINMKSSYHMHSSSTNNNIALEKYQFDIFQWQDYNIGNIERIRLQLYSENKESKCQWPIEWMFIIHNGYSFTGRIVLNRIIKTDRFIDIGLEQKILSIPNEYGDSSRCQKKYDDNIFLSNILNKQSNAISDDIGRYYVIIRNIDGTNGNVYINFHGDLLSSSGEQHLIKCENYPDHPFDSKHTDLYHIKASEVGHIHSVSVRLDQTNKDHSLTLDCLYVIHNAIVHEFDVKYNILNKEQPKKKYISLTHPPLPIGKVCYYIATHTTDKILSRTNANFKVVVTGTKGIFGPMEFRESLTNGNNPFEKECIDLFHIEDDDIGDPISITITLEPNGNGAKCERIMVIKNGEYNSLWQLVGDLKSKESKTISLPIQQQKSTKNQIISVEDLHLKNVDEITPLYTIEQINSLETKTQQHIETKPIINNIQTSLLSDYHHDNLILTEIEDHQKRHIFASSLYQAQQNYRELRRLLRKMNGSIQKEKKTRVSQKQSIGSTRQKTNRIS</sequence>
<evidence type="ECO:0000313" key="2">
    <source>
        <dbReference type="EMBL" id="CAF0749121.1"/>
    </source>
</evidence>
<comment type="caution">
    <text evidence="2">The sequence shown here is derived from an EMBL/GenBank/DDBJ whole genome shotgun (WGS) entry which is preliminary data.</text>
</comment>
<keyword evidence="5" id="KW-1185">Reference proteome</keyword>
<dbReference type="Gene3D" id="2.60.60.20">
    <property type="entry name" value="PLAT/LH2 domain"/>
    <property type="match status" value="3"/>
</dbReference>
<dbReference type="EMBL" id="CAJNOL010000017">
    <property type="protein sequence ID" value="CAF0749121.1"/>
    <property type="molecule type" value="Genomic_DNA"/>
</dbReference>
<dbReference type="Proteomes" id="UP000663870">
    <property type="component" value="Unassembled WGS sequence"/>
</dbReference>
<dbReference type="EMBL" id="CAJNOH010000034">
    <property type="protein sequence ID" value="CAF0789327.1"/>
    <property type="molecule type" value="Genomic_DNA"/>
</dbReference>
<accession>A0A813P4N9</accession>
<protein>
    <recommendedName>
        <fullName evidence="6">PLAT domain-containing protein</fullName>
    </recommendedName>
</protein>